<keyword evidence="2" id="KW-0378">Hydrolase</keyword>
<proteinExistence type="predicted"/>
<dbReference type="PANTHER" id="PTHR46609">
    <property type="entry name" value="EXONUCLEASE, PHAGE-TYPE/RECB, C-TERMINAL DOMAIN-CONTAINING PROTEIN"/>
    <property type="match status" value="1"/>
</dbReference>
<keyword evidence="2" id="KW-0269">Exonuclease</keyword>
<dbReference type="InterPro" id="IPR011335">
    <property type="entry name" value="Restrct_endonuc-II-like"/>
</dbReference>
<keyword evidence="2" id="KW-0540">Nuclease</keyword>
<accession>A0A6M3LQT6</accession>
<feature type="domain" description="YqaJ viral recombinase" evidence="1">
    <location>
        <begin position="13"/>
        <end position="148"/>
    </location>
</feature>
<dbReference type="InterPro" id="IPR011604">
    <property type="entry name" value="PDDEXK-like_dom_sf"/>
</dbReference>
<dbReference type="AlphaFoldDB" id="A0A6M3LQT6"/>
<dbReference type="SUPFAM" id="SSF52980">
    <property type="entry name" value="Restriction endonuclease-like"/>
    <property type="match status" value="1"/>
</dbReference>
<dbReference type="Pfam" id="PF09588">
    <property type="entry name" value="YqaJ"/>
    <property type="match status" value="1"/>
</dbReference>
<dbReference type="InterPro" id="IPR019080">
    <property type="entry name" value="YqaJ_viral_recombinase"/>
</dbReference>
<name>A0A6M3LQT6_9ZZZZ</name>
<dbReference type="GO" id="GO:0004527">
    <property type="term" value="F:exonuclease activity"/>
    <property type="evidence" value="ECO:0007669"/>
    <property type="project" value="UniProtKB-KW"/>
</dbReference>
<dbReference type="InterPro" id="IPR051703">
    <property type="entry name" value="NF-kappa-B_Signaling_Reg"/>
</dbReference>
<dbReference type="PANTHER" id="PTHR46609:SF6">
    <property type="entry name" value="EXONUCLEASE, PHAGE-TYPE_RECB, C-TERMINAL DOMAIN-CONTAINING PROTEIN-RELATED"/>
    <property type="match status" value="1"/>
</dbReference>
<dbReference type="EMBL" id="MT143521">
    <property type="protein sequence ID" value="QJA97747.1"/>
    <property type="molecule type" value="Genomic_DNA"/>
</dbReference>
<organism evidence="2">
    <name type="scientific">viral metagenome</name>
    <dbReference type="NCBI Taxonomy" id="1070528"/>
    <lineage>
        <taxon>unclassified sequences</taxon>
        <taxon>metagenomes</taxon>
        <taxon>organismal metagenomes</taxon>
    </lineage>
</organism>
<evidence type="ECO:0000259" key="1">
    <source>
        <dbReference type="Pfam" id="PF09588"/>
    </source>
</evidence>
<reference evidence="2" key="1">
    <citation type="submission" date="2020-03" db="EMBL/GenBank/DDBJ databases">
        <title>The deep terrestrial virosphere.</title>
        <authorList>
            <person name="Holmfeldt K."/>
            <person name="Nilsson E."/>
            <person name="Simone D."/>
            <person name="Lopez-Fernandez M."/>
            <person name="Wu X."/>
            <person name="de Brujin I."/>
            <person name="Lundin D."/>
            <person name="Andersson A."/>
            <person name="Bertilsson S."/>
            <person name="Dopson M."/>
        </authorList>
    </citation>
    <scope>NUCLEOTIDE SEQUENCE</scope>
    <source>
        <strain evidence="2">MM415B05981</strain>
    </source>
</reference>
<evidence type="ECO:0000313" key="2">
    <source>
        <dbReference type="EMBL" id="QJA97747.1"/>
    </source>
</evidence>
<sequence length="203" mass="22785">MIEIINCAQGSSDWFSARIGSIGGSSIASVTAGGQGKMRKSLLYRLAGEILSGVKYEGYRNADMDRGIEQESDARNVYAMEREIEVQQVGLVKLDEFRHCSPDGLIGTDGMIEIKSTIPSVHIETIDTGKIDGGYIKQMMWGLHICEKDWADFISWSPLVTDYPIWIKRVERDEKLIKDLNDGADKFIDELKSLVLRIKDLTH</sequence>
<dbReference type="CDD" id="cd22343">
    <property type="entry name" value="PDDEXK_lambda_exonuclease-like"/>
    <property type="match status" value="1"/>
</dbReference>
<gene>
    <name evidence="2" type="ORF">MM415B05981_0007</name>
</gene>
<dbReference type="Gene3D" id="3.90.320.10">
    <property type="match status" value="1"/>
</dbReference>
<protein>
    <submittedName>
        <fullName evidence="2">Putative exonuclease</fullName>
    </submittedName>
</protein>